<keyword evidence="2" id="KW-1185">Reference proteome</keyword>
<proteinExistence type="predicted"/>
<gene>
    <name evidence="1" type="ORF">CYLTODRAFT_399004</name>
</gene>
<feature type="non-terminal residue" evidence="1">
    <location>
        <position position="1"/>
    </location>
</feature>
<dbReference type="SUPFAM" id="SSF63724">
    <property type="entry name" value="Cytolysin/lectin"/>
    <property type="match status" value="1"/>
</dbReference>
<organism evidence="1 2">
    <name type="scientific">Cylindrobasidium torrendii FP15055 ss-10</name>
    <dbReference type="NCBI Taxonomy" id="1314674"/>
    <lineage>
        <taxon>Eukaryota</taxon>
        <taxon>Fungi</taxon>
        <taxon>Dikarya</taxon>
        <taxon>Basidiomycota</taxon>
        <taxon>Agaricomycotina</taxon>
        <taxon>Agaricomycetes</taxon>
        <taxon>Agaricomycetidae</taxon>
        <taxon>Agaricales</taxon>
        <taxon>Marasmiineae</taxon>
        <taxon>Physalacriaceae</taxon>
        <taxon>Cylindrobasidium</taxon>
    </lineage>
</organism>
<dbReference type="AlphaFoldDB" id="A0A0D7B6R8"/>
<dbReference type="InterPro" id="IPR009960">
    <property type="entry name" value="Fruit_body_lectin_fun"/>
</dbReference>
<evidence type="ECO:0000313" key="2">
    <source>
        <dbReference type="Proteomes" id="UP000054007"/>
    </source>
</evidence>
<protein>
    <submittedName>
        <fullName evidence="1">Fungal fruit body lectin</fullName>
    </submittedName>
</protein>
<dbReference type="STRING" id="1314674.A0A0D7B6R8"/>
<dbReference type="OrthoDB" id="4791458at2759"/>
<keyword evidence="1" id="KW-0430">Lectin</keyword>
<reference evidence="1 2" key="1">
    <citation type="journal article" date="2015" name="Fungal Genet. Biol.">
        <title>Evolution of novel wood decay mechanisms in Agaricales revealed by the genome sequences of Fistulina hepatica and Cylindrobasidium torrendii.</title>
        <authorList>
            <person name="Floudas D."/>
            <person name="Held B.W."/>
            <person name="Riley R."/>
            <person name="Nagy L.G."/>
            <person name="Koehler G."/>
            <person name="Ransdell A.S."/>
            <person name="Younus H."/>
            <person name="Chow J."/>
            <person name="Chiniquy J."/>
            <person name="Lipzen A."/>
            <person name="Tritt A."/>
            <person name="Sun H."/>
            <person name="Haridas S."/>
            <person name="LaButti K."/>
            <person name="Ohm R.A."/>
            <person name="Kues U."/>
            <person name="Blanchette R.A."/>
            <person name="Grigoriev I.V."/>
            <person name="Minto R.E."/>
            <person name="Hibbett D.S."/>
        </authorList>
    </citation>
    <scope>NUCLEOTIDE SEQUENCE [LARGE SCALE GENOMIC DNA]</scope>
    <source>
        <strain evidence="1 2">FP15055 ss-10</strain>
    </source>
</reference>
<accession>A0A0D7B6R8</accession>
<dbReference type="Proteomes" id="UP000054007">
    <property type="component" value="Unassembled WGS sequence"/>
</dbReference>
<dbReference type="Gene3D" id="2.60.270.20">
    <property type="entry name" value="Cytolysin/lectin"/>
    <property type="match status" value="1"/>
</dbReference>
<dbReference type="Pfam" id="PF07367">
    <property type="entry name" value="FB_lectin"/>
    <property type="match status" value="1"/>
</dbReference>
<sequence length="146" mass="16025">MSYKITVRVYQTDQNAFFNVVEQTIWHYASGGTWAAVSGTGELVLKMGGSGTCGSLRFLDADSDEAFIVTLGVHDSKRWCDIVTNLSLDQTGVVITPQYYNGQADREKAREAQLANYNVNNAKGRNIAVHYTVDEGNDLKANIIIG</sequence>
<dbReference type="InterPro" id="IPR015926">
    <property type="entry name" value="Cytolysin/lectin"/>
</dbReference>
<name>A0A0D7B6R8_9AGAR</name>
<dbReference type="EMBL" id="KN880560">
    <property type="protein sequence ID" value="KIY66243.1"/>
    <property type="molecule type" value="Genomic_DNA"/>
</dbReference>
<evidence type="ECO:0000313" key="1">
    <source>
        <dbReference type="EMBL" id="KIY66243.1"/>
    </source>
</evidence>
<dbReference type="GO" id="GO:0030246">
    <property type="term" value="F:carbohydrate binding"/>
    <property type="evidence" value="ECO:0007669"/>
    <property type="project" value="UniProtKB-KW"/>
</dbReference>